<reference evidence="3 4" key="1">
    <citation type="submission" date="2016-10" db="EMBL/GenBank/DDBJ databases">
        <authorList>
            <person name="de Groot N.N."/>
        </authorList>
    </citation>
    <scope>NUCLEOTIDE SEQUENCE [LARGE SCALE GENOMIC DNA]</scope>
    <source>
        <strain evidence="3 4">A52C2</strain>
    </source>
</reference>
<dbReference type="InterPro" id="IPR036390">
    <property type="entry name" value="WH_DNA-bd_sf"/>
</dbReference>
<dbReference type="AlphaFoldDB" id="A0A1H9NIZ8"/>
<evidence type="ECO:0000256" key="1">
    <source>
        <dbReference type="ARBA" id="ARBA00006479"/>
    </source>
</evidence>
<dbReference type="Proteomes" id="UP000199647">
    <property type="component" value="Unassembled WGS sequence"/>
</dbReference>
<protein>
    <submittedName>
        <fullName evidence="3">Transcriptional regulator, MarR family</fullName>
    </submittedName>
</protein>
<dbReference type="EMBL" id="FOFG01000016">
    <property type="protein sequence ID" value="SER35363.1"/>
    <property type="molecule type" value="Genomic_DNA"/>
</dbReference>
<gene>
    <name evidence="3" type="ORF">SAMN05216548_11618</name>
</gene>
<comment type="similarity">
    <text evidence="1">Belongs to the ROK (NagC/XylR) family.</text>
</comment>
<feature type="region of interest" description="Disordered" evidence="2">
    <location>
        <begin position="395"/>
        <end position="422"/>
    </location>
</feature>
<evidence type="ECO:0000313" key="4">
    <source>
        <dbReference type="Proteomes" id="UP000199647"/>
    </source>
</evidence>
<dbReference type="InterPro" id="IPR043129">
    <property type="entry name" value="ATPase_NBD"/>
</dbReference>
<sequence>MKTADPELMRAINRFHVLDTIRRHGPIARVEISERTELSATTVSQITGLLIEEGLIAPRQVGDIRSTARGRPRVMLELNPDAARVVGVKIGAHRIVAVVTNFLGDVLASLTLPVRVERQPPGVVADLVEDAIRRCVADARLSLKEINSVCVSLPGVVEHGSGLIRYSPVLRKSPTGLRDALLARLDLPVLIESDANAVTVAEHWFRLCRDLDNFLVVTLEQSIGLGVMHEGQIYRGARGISFNLGDLVTSSPGSAAISRLADFAAEPAILASCGEDPQLIDAARLGRGLAHLMGKGGVLEAERPSYRQAAATAGRAIGLAVANLVTLFAPPRVVLVGSSLALGEDLVGSLRQALARAVPPYLSDVTELVTDDMDDSAWARGAAATALRELYGAPWGTTGPARGPAPINHQEETAPWTGSRLE</sequence>
<keyword evidence="4" id="KW-1185">Reference proteome</keyword>
<name>A0A1H9NIZ8_9HYPH</name>
<organism evidence="3 4">
    <name type="scientific">Faunimonas pinastri</name>
    <dbReference type="NCBI Taxonomy" id="1855383"/>
    <lineage>
        <taxon>Bacteria</taxon>
        <taxon>Pseudomonadati</taxon>
        <taxon>Pseudomonadota</taxon>
        <taxon>Alphaproteobacteria</taxon>
        <taxon>Hyphomicrobiales</taxon>
        <taxon>Afifellaceae</taxon>
        <taxon>Faunimonas</taxon>
    </lineage>
</organism>
<accession>A0A1H9NIZ8</accession>
<evidence type="ECO:0000256" key="2">
    <source>
        <dbReference type="SAM" id="MobiDB-lite"/>
    </source>
</evidence>
<dbReference type="PANTHER" id="PTHR18964">
    <property type="entry name" value="ROK (REPRESSOR, ORF, KINASE) FAMILY"/>
    <property type="match status" value="1"/>
</dbReference>
<dbReference type="SUPFAM" id="SSF46785">
    <property type="entry name" value="Winged helix' DNA-binding domain"/>
    <property type="match status" value="1"/>
</dbReference>
<dbReference type="Gene3D" id="3.30.420.40">
    <property type="match status" value="2"/>
</dbReference>
<dbReference type="RefSeq" id="WP_092498889.1">
    <property type="nucleotide sequence ID" value="NZ_FOFG01000016.1"/>
</dbReference>
<dbReference type="Gene3D" id="1.10.10.10">
    <property type="entry name" value="Winged helix-like DNA-binding domain superfamily/Winged helix DNA-binding domain"/>
    <property type="match status" value="1"/>
</dbReference>
<dbReference type="OrthoDB" id="9810372at2"/>
<dbReference type="Pfam" id="PF13412">
    <property type="entry name" value="HTH_24"/>
    <property type="match status" value="1"/>
</dbReference>
<dbReference type="SUPFAM" id="SSF53067">
    <property type="entry name" value="Actin-like ATPase domain"/>
    <property type="match status" value="1"/>
</dbReference>
<proteinExistence type="inferred from homology"/>
<dbReference type="InterPro" id="IPR000600">
    <property type="entry name" value="ROK"/>
</dbReference>
<dbReference type="Pfam" id="PF00480">
    <property type="entry name" value="ROK"/>
    <property type="match status" value="1"/>
</dbReference>
<dbReference type="InterPro" id="IPR036388">
    <property type="entry name" value="WH-like_DNA-bd_sf"/>
</dbReference>
<evidence type="ECO:0000313" key="3">
    <source>
        <dbReference type="EMBL" id="SER35363.1"/>
    </source>
</evidence>
<dbReference type="PANTHER" id="PTHR18964:SF149">
    <property type="entry name" value="BIFUNCTIONAL UDP-N-ACETYLGLUCOSAMINE 2-EPIMERASE_N-ACETYLMANNOSAMINE KINASE"/>
    <property type="match status" value="1"/>
</dbReference>
<dbReference type="STRING" id="1855383.SAMN05216548_11618"/>